<proteinExistence type="predicted"/>
<dbReference type="PANTHER" id="PTHR21310">
    <property type="entry name" value="AMINOGLYCOSIDE PHOSPHOTRANSFERASE-RELATED-RELATED"/>
    <property type="match status" value="1"/>
</dbReference>
<protein>
    <recommendedName>
        <fullName evidence="1">Aminoglycoside phosphotransferase domain-containing protein</fullName>
    </recommendedName>
</protein>
<accession>A0A8S2PDY9</accession>
<dbReference type="SUPFAM" id="SSF56112">
    <property type="entry name" value="Protein kinase-like (PK-like)"/>
    <property type="match status" value="1"/>
</dbReference>
<name>A0A8S2PDY9_9BILA</name>
<dbReference type="EMBL" id="CAJOBJ010006033">
    <property type="protein sequence ID" value="CAF4049095.1"/>
    <property type="molecule type" value="Genomic_DNA"/>
</dbReference>
<dbReference type="AlphaFoldDB" id="A0A8S2PDY9"/>
<dbReference type="Pfam" id="PF01636">
    <property type="entry name" value="APH"/>
    <property type="match status" value="1"/>
</dbReference>
<comment type="caution">
    <text evidence="2">The sequence shown here is derived from an EMBL/GenBank/DDBJ whole genome shotgun (WGS) entry which is preliminary data.</text>
</comment>
<evidence type="ECO:0000313" key="2">
    <source>
        <dbReference type="EMBL" id="CAF4049095.1"/>
    </source>
</evidence>
<feature type="domain" description="Aminoglycoside phosphotransferase" evidence="1">
    <location>
        <begin position="86"/>
        <end position="237"/>
    </location>
</feature>
<gene>
    <name evidence="2" type="ORF">GIL414_LOCUS14335</name>
</gene>
<dbReference type="PANTHER" id="PTHR21310:SF15">
    <property type="entry name" value="AMINOGLYCOSIDE PHOSPHOTRANSFERASE DOMAIN-CONTAINING PROTEIN"/>
    <property type="match status" value="1"/>
</dbReference>
<dbReference type="Proteomes" id="UP000681720">
    <property type="component" value="Unassembled WGS sequence"/>
</dbReference>
<evidence type="ECO:0000313" key="3">
    <source>
        <dbReference type="Proteomes" id="UP000681720"/>
    </source>
</evidence>
<evidence type="ECO:0000259" key="1">
    <source>
        <dbReference type="Pfam" id="PF01636"/>
    </source>
</evidence>
<dbReference type="InterPro" id="IPR011009">
    <property type="entry name" value="Kinase-like_dom_sf"/>
</dbReference>
<reference evidence="2" key="1">
    <citation type="submission" date="2021-02" db="EMBL/GenBank/DDBJ databases">
        <authorList>
            <person name="Nowell W R."/>
        </authorList>
    </citation>
    <scope>NUCLEOTIDE SEQUENCE</scope>
</reference>
<organism evidence="2 3">
    <name type="scientific">Rotaria magnacalcarata</name>
    <dbReference type="NCBI Taxonomy" id="392030"/>
    <lineage>
        <taxon>Eukaryota</taxon>
        <taxon>Metazoa</taxon>
        <taxon>Spiralia</taxon>
        <taxon>Gnathifera</taxon>
        <taxon>Rotifera</taxon>
        <taxon>Eurotatoria</taxon>
        <taxon>Bdelloidea</taxon>
        <taxon>Philodinida</taxon>
        <taxon>Philodinidae</taxon>
        <taxon>Rotaria</taxon>
    </lineage>
</organism>
<sequence length="324" mass="37256">MSEKEEICEIVSSHFPCETIKNIRLPSKLGCDNIIYLIEFCSDTIIVFRRSLKIDSSKISSEFKLNSDDNGMPYFPMHRPGHQAWVLELLKNEQICPKLLALNSEKNYLIESYKSGQDLNEFSLEICKELGEFLHVLHSIKMNKFGYMSEQPGVGVYSSWLKMFEADFHNLTEDQYPLKEIYLSMVPYLTEFNNPVLVHADISSENIRVLNGHLNGVIDYGDCLCGDGLYDIGQFFLFAKAEWKYVDAIAQVDIVVLLFMYLYDNQTKADDGSLDVFPIERICIKETNTIFYGIVLVPSNIQKKRFHKTGCKRQLLWGGGDLYL</sequence>
<dbReference type="Gene3D" id="3.90.1200.10">
    <property type="match status" value="1"/>
</dbReference>
<dbReference type="InterPro" id="IPR002575">
    <property type="entry name" value="Aminoglycoside_PTrfase"/>
</dbReference>
<dbReference type="InterPro" id="IPR051678">
    <property type="entry name" value="AGP_Transferase"/>
</dbReference>